<dbReference type="AlphaFoldDB" id="A0A3S5BL94"/>
<comment type="caution">
    <text evidence="2">The sequence shown here is derived from an EMBL/GenBank/DDBJ whole genome shotgun (WGS) entry which is preliminary data.</text>
</comment>
<feature type="compositionally biased region" description="Basic and acidic residues" evidence="1">
    <location>
        <begin position="220"/>
        <end position="231"/>
    </location>
</feature>
<evidence type="ECO:0000313" key="2">
    <source>
        <dbReference type="EMBL" id="VEL07751.1"/>
    </source>
</evidence>
<feature type="region of interest" description="Disordered" evidence="1">
    <location>
        <begin position="212"/>
        <end position="254"/>
    </location>
</feature>
<feature type="region of interest" description="Disordered" evidence="1">
    <location>
        <begin position="30"/>
        <end position="55"/>
    </location>
</feature>
<proteinExistence type="predicted"/>
<dbReference type="Proteomes" id="UP000784294">
    <property type="component" value="Unassembled WGS sequence"/>
</dbReference>
<accession>A0A3S5BL94</accession>
<organism evidence="2 3">
    <name type="scientific">Protopolystoma xenopodis</name>
    <dbReference type="NCBI Taxonomy" id="117903"/>
    <lineage>
        <taxon>Eukaryota</taxon>
        <taxon>Metazoa</taxon>
        <taxon>Spiralia</taxon>
        <taxon>Lophotrochozoa</taxon>
        <taxon>Platyhelminthes</taxon>
        <taxon>Monogenea</taxon>
        <taxon>Polyopisthocotylea</taxon>
        <taxon>Polystomatidea</taxon>
        <taxon>Polystomatidae</taxon>
        <taxon>Protopolystoma</taxon>
    </lineage>
</organism>
<feature type="region of interest" description="Disordered" evidence="1">
    <location>
        <begin position="275"/>
        <end position="309"/>
    </location>
</feature>
<evidence type="ECO:0000256" key="1">
    <source>
        <dbReference type="SAM" id="MobiDB-lite"/>
    </source>
</evidence>
<reference evidence="2" key="1">
    <citation type="submission" date="2018-11" db="EMBL/GenBank/DDBJ databases">
        <authorList>
            <consortium name="Pathogen Informatics"/>
        </authorList>
    </citation>
    <scope>NUCLEOTIDE SEQUENCE</scope>
</reference>
<keyword evidence="3" id="KW-1185">Reference proteome</keyword>
<name>A0A3S5BL94_9PLAT</name>
<sequence>MCWSPSGQAPVWQKRHWGWHVKLGSREDHACETSGKLPSHSSMLKGRPDDELRQVGKTCSHQVRELGRPGMGVNCGPVIGAHYHFPGPQSPSRRSQARQKREGIHLSGLLVGASETGSDSGASQPWQPAEQTEADFGWVYDAVFGNSTRSCVSDATAIWAHVSGARSLADFCDDDDDDDDDDDADAGELVCLGEPSWGTRCSLTDPFRGSVNGTSVVDNEPVKMRPGAETRYRHRSRSHRQTRPTGIPRHWSDQGPWTIPDIRLSITIRLSSQPPTDAGLQVPRLVDPVPSRPAQKAGKTWKSSRMAKRPSDAEMSVCEVALVCNRKPPQTYPMLDFHSAPRDWANLKCPNVCLLSFVL</sequence>
<feature type="compositionally biased region" description="Basic residues" evidence="1">
    <location>
        <begin position="232"/>
        <end position="242"/>
    </location>
</feature>
<protein>
    <submittedName>
        <fullName evidence="2">Uncharacterized protein</fullName>
    </submittedName>
</protein>
<gene>
    <name evidence="2" type="ORF">PXEA_LOCUS1191</name>
</gene>
<evidence type="ECO:0000313" key="3">
    <source>
        <dbReference type="Proteomes" id="UP000784294"/>
    </source>
</evidence>
<dbReference type="EMBL" id="CAAALY010002395">
    <property type="protein sequence ID" value="VEL07751.1"/>
    <property type="molecule type" value="Genomic_DNA"/>
</dbReference>